<dbReference type="AlphaFoldDB" id="A0A5A8DNS6"/>
<evidence type="ECO:0000259" key="1">
    <source>
        <dbReference type="Pfam" id="PF12146"/>
    </source>
</evidence>
<protein>
    <recommendedName>
        <fullName evidence="1">Serine aminopeptidase S33 domain-containing protein</fullName>
    </recommendedName>
</protein>
<evidence type="ECO:0000313" key="2">
    <source>
        <dbReference type="EMBL" id="KAA0167012.1"/>
    </source>
</evidence>
<dbReference type="PANTHER" id="PTHR11614">
    <property type="entry name" value="PHOSPHOLIPASE-RELATED"/>
    <property type="match status" value="1"/>
</dbReference>
<gene>
    <name evidence="2" type="ORF">FNF28_02935</name>
</gene>
<dbReference type="Pfam" id="PF12146">
    <property type="entry name" value="Hydrolase_4"/>
    <property type="match status" value="1"/>
</dbReference>
<organism evidence="2 3">
    <name type="scientific">Cafeteria roenbergensis</name>
    <name type="common">Marine flagellate</name>
    <dbReference type="NCBI Taxonomy" id="33653"/>
    <lineage>
        <taxon>Eukaryota</taxon>
        <taxon>Sar</taxon>
        <taxon>Stramenopiles</taxon>
        <taxon>Bigyra</taxon>
        <taxon>Opalozoa</taxon>
        <taxon>Bicosoecida</taxon>
        <taxon>Cafeteriaceae</taxon>
        <taxon>Cafeteria</taxon>
    </lineage>
</organism>
<dbReference type="EMBL" id="VLTL01000036">
    <property type="protein sequence ID" value="KAA0167012.1"/>
    <property type="molecule type" value="Genomic_DNA"/>
</dbReference>
<name>A0A5A8DNS6_CAFRO</name>
<dbReference type="InterPro" id="IPR029058">
    <property type="entry name" value="AB_hydrolase_fold"/>
</dbReference>
<feature type="domain" description="Serine aminopeptidase S33" evidence="1">
    <location>
        <begin position="76"/>
        <end position="339"/>
    </location>
</feature>
<dbReference type="Gene3D" id="3.40.50.1820">
    <property type="entry name" value="alpha/beta hydrolase"/>
    <property type="match status" value="1"/>
</dbReference>
<proteinExistence type="predicted"/>
<evidence type="ECO:0000313" key="3">
    <source>
        <dbReference type="Proteomes" id="UP000324907"/>
    </source>
</evidence>
<dbReference type="SUPFAM" id="SSF53474">
    <property type="entry name" value="alpha/beta-Hydrolases"/>
    <property type="match status" value="1"/>
</dbReference>
<dbReference type="Proteomes" id="UP000324907">
    <property type="component" value="Unassembled WGS sequence"/>
</dbReference>
<reference evidence="2 3" key="1">
    <citation type="submission" date="2019-07" db="EMBL/GenBank/DDBJ databases">
        <title>Genomes of Cafeteria roenbergensis.</title>
        <authorList>
            <person name="Fischer M.G."/>
            <person name="Hackl T."/>
            <person name="Roman M."/>
        </authorList>
    </citation>
    <scope>NUCLEOTIDE SEQUENCE [LARGE SCALE GENOMIC DNA]</scope>
    <source>
        <strain evidence="2 3">RCC970-E3</strain>
    </source>
</reference>
<sequence>MDFLFSGSGIAAAAVAATLGASTALALAFGDEDPPAGPAEHRAAGTQAAAIAAGRVFPSKSTGMHLAFREWNPRAEVRMSVVVLHGFGEHCGRYDHVARALGERCGAAVFAYDHQGHGASEGVRAHCKRFSDLVDDAEGFLAFLRASGRLRDGEPLVILGHSMGGLVAAHLCRRIQDGRVEGVTPHAAGPVPAGASVPFVGLVLSSPFFKVAAATDTPALRAASSALSATLPLLPVVALDVNAVAANASVRSQYAADPLVYHGMVRARMGAEMSAACASILASAKELVLPSLHLVFGGSDTLVDPQGARDVAAACSVAEGGTSEVLELEGSLHEVLNDDRSAEVIDGIAAFLLRRRAAVSR</sequence>
<accession>A0A5A8DNS6</accession>
<dbReference type="InterPro" id="IPR051044">
    <property type="entry name" value="MAG_DAG_Lipase"/>
</dbReference>
<comment type="caution">
    <text evidence="2">The sequence shown here is derived from an EMBL/GenBank/DDBJ whole genome shotgun (WGS) entry which is preliminary data.</text>
</comment>
<dbReference type="InterPro" id="IPR022742">
    <property type="entry name" value="Hydrolase_4"/>
</dbReference>